<dbReference type="PANTHER" id="PTHR12297">
    <property type="entry name" value="HYPOXIA-INDUCBILE GENE 1 HIG1 -RELATED"/>
    <property type="match status" value="1"/>
</dbReference>
<feature type="transmembrane region" description="Helical" evidence="7">
    <location>
        <begin position="37"/>
        <end position="55"/>
    </location>
</feature>
<evidence type="ECO:0000256" key="2">
    <source>
        <dbReference type="ARBA" id="ARBA00022692"/>
    </source>
</evidence>
<evidence type="ECO:0000259" key="8">
    <source>
        <dbReference type="PROSITE" id="PS51503"/>
    </source>
</evidence>
<dbReference type="GO" id="GO:0031966">
    <property type="term" value="C:mitochondrial membrane"/>
    <property type="evidence" value="ECO:0007669"/>
    <property type="project" value="UniProtKB-SubCell"/>
</dbReference>
<keyword evidence="3 7" id="KW-1133">Transmembrane helix</keyword>
<dbReference type="PANTHER" id="PTHR12297:SF3">
    <property type="entry name" value="HIG1 DOMAIN FAMILY MEMBER 1A"/>
    <property type="match status" value="1"/>
</dbReference>
<proteinExistence type="predicted"/>
<dbReference type="Pfam" id="PF04588">
    <property type="entry name" value="HIG_1_N"/>
    <property type="match status" value="1"/>
</dbReference>
<evidence type="ECO:0000256" key="3">
    <source>
        <dbReference type="ARBA" id="ARBA00022989"/>
    </source>
</evidence>
<evidence type="ECO:0000256" key="7">
    <source>
        <dbReference type="SAM" id="Phobius"/>
    </source>
</evidence>
<reference evidence="10" key="2">
    <citation type="submission" date="2025-08" db="UniProtKB">
        <authorList>
            <consortium name="RefSeq"/>
        </authorList>
    </citation>
    <scope>IDENTIFICATION</scope>
    <source>
        <strain evidence="10">S238N-H82</strain>
        <tissue evidence="10">Testes</tissue>
    </source>
</reference>
<keyword evidence="9" id="KW-1185">Reference proteome</keyword>
<reference evidence="9" key="1">
    <citation type="journal article" date="2020" name="Nat. Ecol. Evol.">
        <title>Deeply conserved synteny resolves early events in vertebrate evolution.</title>
        <authorList>
            <person name="Simakov O."/>
            <person name="Marletaz F."/>
            <person name="Yue J.X."/>
            <person name="O'Connell B."/>
            <person name="Jenkins J."/>
            <person name="Brandt A."/>
            <person name="Calef R."/>
            <person name="Tung C.H."/>
            <person name="Huang T.K."/>
            <person name="Schmutz J."/>
            <person name="Satoh N."/>
            <person name="Yu J.K."/>
            <person name="Putnam N.H."/>
            <person name="Green R.E."/>
            <person name="Rokhsar D.S."/>
        </authorList>
    </citation>
    <scope>NUCLEOTIDE SEQUENCE [LARGE SCALE GENOMIC DNA]</scope>
    <source>
        <strain evidence="9">S238N-H82</strain>
    </source>
</reference>
<dbReference type="PROSITE" id="PS51503">
    <property type="entry name" value="HIG1"/>
    <property type="match status" value="1"/>
</dbReference>
<keyword evidence="4" id="KW-0496">Mitochondrion</keyword>
<dbReference type="KEGG" id="bfo:118432758"/>
<dbReference type="AlphaFoldDB" id="A0A9J7ND35"/>
<dbReference type="Gene3D" id="6.10.140.1320">
    <property type="match status" value="1"/>
</dbReference>
<organism evidence="9 10">
    <name type="scientific">Branchiostoma floridae</name>
    <name type="common">Florida lancelet</name>
    <name type="synonym">Amphioxus</name>
    <dbReference type="NCBI Taxonomy" id="7739"/>
    <lineage>
        <taxon>Eukaryota</taxon>
        <taxon>Metazoa</taxon>
        <taxon>Chordata</taxon>
        <taxon>Cephalochordata</taxon>
        <taxon>Leptocardii</taxon>
        <taxon>Amphioxiformes</taxon>
        <taxon>Branchiostomatidae</taxon>
        <taxon>Branchiostoma</taxon>
    </lineage>
</organism>
<protein>
    <submittedName>
        <fullName evidence="10">HIG1 domain family member 1C-like isoform X1</fullName>
    </submittedName>
</protein>
<feature type="domain" description="HIG1" evidence="8">
    <location>
        <begin position="10"/>
        <end position="104"/>
    </location>
</feature>
<evidence type="ECO:0000256" key="6">
    <source>
        <dbReference type="SAM" id="MobiDB-lite"/>
    </source>
</evidence>
<dbReference type="RefSeq" id="XP_035700267.1">
    <property type="nucleotide sequence ID" value="XM_035844374.1"/>
</dbReference>
<name>A0A9J7ND35_BRAFL</name>
<evidence type="ECO:0000256" key="4">
    <source>
        <dbReference type="ARBA" id="ARBA00023128"/>
    </source>
</evidence>
<feature type="transmembrane region" description="Helical" evidence="7">
    <location>
        <begin position="76"/>
        <end position="95"/>
    </location>
</feature>
<comment type="subcellular location">
    <subcellularLocation>
        <location evidence="1">Mitochondrion membrane</location>
    </subcellularLocation>
</comment>
<dbReference type="InterPro" id="IPR007667">
    <property type="entry name" value="Hypoxia_induced_domain"/>
</dbReference>
<gene>
    <name evidence="10" type="primary">LOC118432758</name>
</gene>
<evidence type="ECO:0000256" key="1">
    <source>
        <dbReference type="ARBA" id="ARBA00004325"/>
    </source>
</evidence>
<evidence type="ECO:0000256" key="5">
    <source>
        <dbReference type="ARBA" id="ARBA00023136"/>
    </source>
</evidence>
<sequence>MTGSNEKKPPQFEMTTSTDAQDYEHRSKLWEKSMKEPMVPIGLAGTVAAVMYGAVNYRKYRRAGMSTSVFLMQFRVIAQSMVVGCMTLGVGYTLVSDYILKHRQPKASPTYYTDQVQDYRQMESNFWKE</sequence>
<dbReference type="GeneID" id="118432758"/>
<feature type="compositionally biased region" description="Basic and acidic residues" evidence="6">
    <location>
        <begin position="1"/>
        <end position="10"/>
    </location>
</feature>
<evidence type="ECO:0000313" key="10">
    <source>
        <dbReference type="RefSeq" id="XP_035700267.1"/>
    </source>
</evidence>
<dbReference type="InterPro" id="IPR050355">
    <property type="entry name" value="RCF1"/>
</dbReference>
<keyword evidence="5 7" id="KW-0472">Membrane</keyword>
<dbReference type="Proteomes" id="UP000001554">
    <property type="component" value="Chromosome 16"/>
</dbReference>
<feature type="region of interest" description="Disordered" evidence="6">
    <location>
        <begin position="1"/>
        <end position="22"/>
    </location>
</feature>
<accession>A0A9J7ND35</accession>
<keyword evidence="2 7" id="KW-0812">Transmembrane</keyword>
<evidence type="ECO:0000313" key="9">
    <source>
        <dbReference type="Proteomes" id="UP000001554"/>
    </source>
</evidence>
<dbReference type="OrthoDB" id="10003563at2759"/>